<dbReference type="Gene3D" id="1.20.1250.20">
    <property type="entry name" value="MFS general substrate transporter like domains"/>
    <property type="match status" value="2"/>
</dbReference>
<keyword evidence="2 5" id="KW-0812">Transmembrane</keyword>
<evidence type="ECO:0000256" key="1">
    <source>
        <dbReference type="ARBA" id="ARBA00004651"/>
    </source>
</evidence>
<dbReference type="EMBL" id="JACATZ010000001">
    <property type="protein sequence ID" value="NWJ44698.1"/>
    <property type="molecule type" value="Genomic_DNA"/>
</dbReference>
<dbReference type="GO" id="GO:0022857">
    <property type="term" value="F:transmembrane transporter activity"/>
    <property type="evidence" value="ECO:0007669"/>
    <property type="project" value="InterPro"/>
</dbReference>
<protein>
    <submittedName>
        <fullName evidence="7">MFS transporter</fullName>
    </submittedName>
</protein>
<evidence type="ECO:0000313" key="10">
    <source>
        <dbReference type="Proteomes" id="UP001431572"/>
    </source>
</evidence>
<organism evidence="7 9">
    <name type="scientific">Candidatus Chlorohelix allophototropha</name>
    <dbReference type="NCBI Taxonomy" id="3003348"/>
    <lineage>
        <taxon>Bacteria</taxon>
        <taxon>Bacillati</taxon>
        <taxon>Chloroflexota</taxon>
        <taxon>Chloroflexia</taxon>
        <taxon>Candidatus Chloroheliales</taxon>
        <taxon>Candidatus Chloroheliaceae</taxon>
        <taxon>Candidatus Chlorohelix</taxon>
    </lineage>
</organism>
<evidence type="ECO:0000313" key="7">
    <source>
        <dbReference type="EMBL" id="NWJ44698.1"/>
    </source>
</evidence>
<dbReference type="Proteomes" id="UP001431572">
    <property type="component" value="Chromosome 1"/>
</dbReference>
<dbReference type="Pfam" id="PF07690">
    <property type="entry name" value="MFS_1"/>
    <property type="match status" value="1"/>
</dbReference>
<keyword evidence="3 5" id="KW-1133">Transmembrane helix</keyword>
<evidence type="ECO:0000256" key="4">
    <source>
        <dbReference type="ARBA" id="ARBA00023136"/>
    </source>
</evidence>
<dbReference type="GO" id="GO:0005886">
    <property type="term" value="C:plasma membrane"/>
    <property type="evidence" value="ECO:0007669"/>
    <property type="project" value="UniProtKB-SubCell"/>
</dbReference>
<feature type="transmembrane region" description="Helical" evidence="5">
    <location>
        <begin position="270"/>
        <end position="291"/>
    </location>
</feature>
<name>A0A8T7LRT1_9CHLR</name>
<evidence type="ECO:0000313" key="9">
    <source>
        <dbReference type="Proteomes" id="UP000521676"/>
    </source>
</evidence>
<dbReference type="EMBL" id="CP128399">
    <property type="protein sequence ID" value="WJW66586.1"/>
    <property type="molecule type" value="Genomic_DNA"/>
</dbReference>
<dbReference type="Proteomes" id="UP000521676">
    <property type="component" value="Unassembled WGS sequence"/>
</dbReference>
<dbReference type="InterPro" id="IPR020846">
    <property type="entry name" value="MFS_dom"/>
</dbReference>
<feature type="transmembrane region" description="Helical" evidence="5">
    <location>
        <begin position="46"/>
        <end position="63"/>
    </location>
</feature>
<feature type="transmembrane region" description="Helical" evidence="5">
    <location>
        <begin position="394"/>
        <end position="413"/>
    </location>
</feature>
<evidence type="ECO:0000259" key="6">
    <source>
        <dbReference type="PROSITE" id="PS50850"/>
    </source>
</evidence>
<proteinExistence type="predicted"/>
<dbReference type="AlphaFoldDB" id="A0A8T7LRT1"/>
<dbReference type="SUPFAM" id="SSF103473">
    <property type="entry name" value="MFS general substrate transporter"/>
    <property type="match status" value="1"/>
</dbReference>
<dbReference type="RefSeq" id="WP_341468475.1">
    <property type="nucleotide sequence ID" value="NZ_CP128399.1"/>
</dbReference>
<gene>
    <name evidence="7" type="ORF">HXX08_02350</name>
    <name evidence="8" type="ORF">OZ401_002390</name>
</gene>
<keyword evidence="4 5" id="KW-0472">Membrane</keyword>
<feature type="transmembrane region" description="Helical" evidence="5">
    <location>
        <begin position="306"/>
        <end position="327"/>
    </location>
</feature>
<feature type="transmembrane region" description="Helical" evidence="5">
    <location>
        <begin position="360"/>
        <end position="382"/>
    </location>
</feature>
<dbReference type="PANTHER" id="PTHR23528:SF1">
    <property type="entry name" value="MAJOR FACILITATOR SUPERFAMILY (MFS) PROFILE DOMAIN-CONTAINING PROTEIN"/>
    <property type="match status" value="1"/>
</dbReference>
<feature type="domain" description="Major facilitator superfamily (MFS) profile" evidence="6">
    <location>
        <begin position="44"/>
        <end position="461"/>
    </location>
</feature>
<evidence type="ECO:0000313" key="8">
    <source>
        <dbReference type="EMBL" id="WJW66586.1"/>
    </source>
</evidence>
<feature type="transmembrane region" description="Helical" evidence="5">
    <location>
        <begin position="152"/>
        <end position="173"/>
    </location>
</feature>
<feature type="transmembrane region" description="Helical" evidence="5">
    <location>
        <begin position="123"/>
        <end position="146"/>
    </location>
</feature>
<comment type="subcellular location">
    <subcellularLocation>
        <location evidence="1">Cell membrane</location>
        <topology evidence="1">Multi-pass membrane protein</topology>
    </subcellularLocation>
</comment>
<dbReference type="InterPro" id="IPR011701">
    <property type="entry name" value="MFS"/>
</dbReference>
<accession>A0A8T7LRT1</accession>
<feature type="transmembrane region" description="Helical" evidence="5">
    <location>
        <begin position="433"/>
        <end position="453"/>
    </location>
</feature>
<evidence type="ECO:0000256" key="3">
    <source>
        <dbReference type="ARBA" id="ARBA00022989"/>
    </source>
</evidence>
<feature type="transmembrane region" description="Helical" evidence="5">
    <location>
        <begin position="213"/>
        <end position="235"/>
    </location>
</feature>
<evidence type="ECO:0000256" key="5">
    <source>
        <dbReference type="SAM" id="Phobius"/>
    </source>
</evidence>
<dbReference type="PANTHER" id="PTHR23528">
    <property type="match status" value="1"/>
</dbReference>
<dbReference type="PROSITE" id="PS50850">
    <property type="entry name" value="MFS"/>
    <property type="match status" value="1"/>
</dbReference>
<feature type="transmembrane region" description="Helical" evidence="5">
    <location>
        <begin position="185"/>
        <end position="207"/>
    </location>
</feature>
<reference evidence="8" key="2">
    <citation type="journal article" date="2024" name="Nature">
        <title>Anoxygenic phototroph of the Chloroflexota uses a type I reaction centre.</title>
        <authorList>
            <person name="Tsuji J.M."/>
            <person name="Shaw N.A."/>
            <person name="Nagashima S."/>
            <person name="Venkiteswaran J.J."/>
            <person name="Schiff S.L."/>
            <person name="Watanabe T."/>
            <person name="Fukui M."/>
            <person name="Hanada S."/>
            <person name="Tank M."/>
            <person name="Neufeld J.D."/>
        </authorList>
    </citation>
    <scope>NUCLEOTIDE SEQUENCE</scope>
    <source>
        <strain evidence="8">L227-S17</strain>
    </source>
</reference>
<dbReference type="InterPro" id="IPR036259">
    <property type="entry name" value="MFS_trans_sf"/>
</dbReference>
<reference evidence="7 9" key="1">
    <citation type="submission" date="2020-06" db="EMBL/GenBank/DDBJ databases">
        <title>Anoxygenic phototrophic Chloroflexota member uses a Type I reaction center.</title>
        <authorList>
            <person name="Tsuji J.M."/>
            <person name="Shaw N.A."/>
            <person name="Nagashima S."/>
            <person name="Venkiteswaran J."/>
            <person name="Schiff S.L."/>
            <person name="Hanada S."/>
            <person name="Tank M."/>
            <person name="Neufeld J.D."/>
        </authorList>
    </citation>
    <scope>NUCLEOTIDE SEQUENCE [LARGE SCALE GENOMIC DNA]</scope>
    <source>
        <strain evidence="7">L227-S17</strain>
    </source>
</reference>
<evidence type="ECO:0000256" key="2">
    <source>
        <dbReference type="ARBA" id="ARBA00022692"/>
    </source>
</evidence>
<feature type="transmembrane region" description="Helical" evidence="5">
    <location>
        <begin position="83"/>
        <end position="102"/>
    </location>
</feature>
<sequence>MSKLFKRPEHGKVQAAALEKVPNLKPTPPKTTKRDFKGSTRANFKFLDYIWISLMWLGISYLWGSVNGVILPNLNSRYIAEDIKGTMLGIITALGMVVAIVVQPAAGALSDVNQHLWGRRRPYMLVGGISVVLVLIIMAAMVVFFGNWWMLLLFYLLLQFSDNVVQGAYQGIIPDCVPPSRRGRASGAMGIAQILGNVSGLAVATLFIDLGRIELALLLIALVVIVTLVSTFTTIREEPLRRTHESTSNFKIILKVLHELRNYPDFIRFIVSRLCVLTALATLTIFALYYLQDVMGKREGTLTESYTLLGVVIITCSLLSIMPAVWLGDQIGRKRLIIIACGIGATGMVLLATATDMTQVMLYGSLIGIATGSFNSLDWALATDLIPQESAGRFMGISNLAGAGSQALAALLGGGMRDGFNAIGTHLFNLPHLGYTALFLMGTCFFLLGIFFLRGVKDPAKSKVS</sequence>
<feature type="transmembrane region" description="Helical" evidence="5">
    <location>
        <begin position="336"/>
        <end position="354"/>
    </location>
</feature>
<keyword evidence="10" id="KW-1185">Reference proteome</keyword>